<dbReference type="PANTHER" id="PTHR47485:SF1">
    <property type="entry name" value="THYLAKOID LUMENAL 17.4 KDA PROTEIN, CHLOROPLASTIC"/>
    <property type="match status" value="1"/>
</dbReference>
<gene>
    <name evidence="3" type="ORF">HG543_51235</name>
</gene>
<evidence type="ECO:0000256" key="1">
    <source>
        <dbReference type="ARBA" id="ARBA00022737"/>
    </source>
</evidence>
<sequence length="968" mass="108111">MFDALVYFKALSKLLQVGMTAWEASQEGGIGSKEITAIRLATDLLGELGGKSSGQPTDMEALHFGVITQCFGHALGRQWAFNKELAPRGLLRFIGKERRARVEEIDLRVKLAASSLRKLQVGDLPAGVDAIKVAAAIDEPLATPYYKALWEAFSNPKLDEGEERLVPLLDLENGRLGFERDFFLAYQQVLSSAEGQKLQKYVAGVVGDYRARMLRELLLRDMAAWGERHTFGNLERQDRPADDPIPFMPLAKMYVEPEASLAENVRKEDRPREPVLSLIECWLGASKTNVVVVRADFGMGKSLTARSLAQRRARQFLEMRAPSPDVELPVFIRCAEDLTDEGFDLDEVVCRAWKREAGELGVKLKLDDPALESPEHTQRALFILDGLDEVILGERRLESFFSRIKDEASEHHRFIIFSRPGALPSEKELEGIPVLDILPWTQAQISTWLNAWSGLDGGSGPTLQDLEARQMGELARTPILLFMIAQTWKGQSREAGASRAALYEEFFWQIARGKHEADRKHHKNVSDASEELHQQLIRRGMVARETEPPDAMLWLMGRVAWEATKLDQRQMIEPLRKAEVLKKHDITNLLVHELEGVESTSDTIEAIQVGLLLTLQAHLRSGAASQILFGHKSFREFLVARYWADRLKAIARAPSRVWEDIESPLLGGRLLSREDRTFDFLMEMLDGEPHRRSPAAPFGLENAERRSLLDWAQTRFESEEPEVPAEASRGARSRQPSLREDRRPWLREAALAIGSTLRGGPGLRQRDKLTMRSMLAWFWLMRIGPIIIARKAHLPGALMPDNTLRGADFREANLEDANFSRASLRFNPGGPPTKFSKASLDRASMMNADLSLCDFEGASMRAANLDSASLSGSMLRGADLEGANLDEVTANHASFIGAQLKEVMLRNADLTGASFIRADLTHAHLHGAILTHAVLTDAVLKGAFYDDTTQWPQGFDPVAAGALHAPYE</sequence>
<evidence type="ECO:0008006" key="5">
    <source>
        <dbReference type="Google" id="ProtNLM"/>
    </source>
</evidence>
<dbReference type="RefSeq" id="WP_169352291.1">
    <property type="nucleotide sequence ID" value="NZ_JABBJJ010000548.1"/>
</dbReference>
<dbReference type="Proteomes" id="UP000518300">
    <property type="component" value="Unassembled WGS sequence"/>
</dbReference>
<dbReference type="Gene3D" id="3.40.50.300">
    <property type="entry name" value="P-loop containing nucleotide triphosphate hydrolases"/>
    <property type="match status" value="1"/>
</dbReference>
<keyword evidence="1" id="KW-0677">Repeat</keyword>
<evidence type="ECO:0000313" key="3">
    <source>
        <dbReference type="EMBL" id="NMO23183.1"/>
    </source>
</evidence>
<reference evidence="3 4" key="1">
    <citation type="submission" date="2020-04" db="EMBL/GenBank/DDBJ databases">
        <title>Draft genome of Pyxidicoccus fallax type strain.</title>
        <authorList>
            <person name="Whitworth D.E."/>
        </authorList>
    </citation>
    <scope>NUCLEOTIDE SEQUENCE [LARGE SCALE GENOMIC DNA]</scope>
    <source>
        <strain evidence="3 4">DSM 14698</strain>
    </source>
</reference>
<dbReference type="InterPro" id="IPR001646">
    <property type="entry name" value="5peptide_repeat"/>
</dbReference>
<keyword evidence="4" id="KW-1185">Reference proteome</keyword>
<evidence type="ECO:0000313" key="4">
    <source>
        <dbReference type="Proteomes" id="UP000518300"/>
    </source>
</evidence>
<dbReference type="Gene3D" id="2.160.20.80">
    <property type="entry name" value="E3 ubiquitin-protein ligase SopA"/>
    <property type="match status" value="1"/>
</dbReference>
<accession>A0A848M0Y8</accession>
<dbReference type="EMBL" id="JABBJJ010000548">
    <property type="protein sequence ID" value="NMO23183.1"/>
    <property type="molecule type" value="Genomic_DNA"/>
</dbReference>
<dbReference type="AlphaFoldDB" id="A0A848M0Y8"/>
<comment type="caution">
    <text evidence="3">The sequence shown here is derived from an EMBL/GenBank/DDBJ whole genome shotgun (WGS) entry which is preliminary data.</text>
</comment>
<proteinExistence type="predicted"/>
<name>A0A848M0Y8_9BACT</name>
<evidence type="ECO:0000256" key="2">
    <source>
        <dbReference type="SAM" id="MobiDB-lite"/>
    </source>
</evidence>
<dbReference type="Pfam" id="PF00805">
    <property type="entry name" value="Pentapeptide"/>
    <property type="match status" value="3"/>
</dbReference>
<dbReference type="InterPro" id="IPR027417">
    <property type="entry name" value="P-loop_NTPase"/>
</dbReference>
<dbReference type="SUPFAM" id="SSF141571">
    <property type="entry name" value="Pentapeptide repeat-like"/>
    <property type="match status" value="1"/>
</dbReference>
<organism evidence="3 4">
    <name type="scientific">Pyxidicoccus fallax</name>
    <dbReference type="NCBI Taxonomy" id="394095"/>
    <lineage>
        <taxon>Bacteria</taxon>
        <taxon>Pseudomonadati</taxon>
        <taxon>Myxococcota</taxon>
        <taxon>Myxococcia</taxon>
        <taxon>Myxococcales</taxon>
        <taxon>Cystobacterineae</taxon>
        <taxon>Myxococcaceae</taxon>
        <taxon>Pyxidicoccus</taxon>
    </lineage>
</organism>
<protein>
    <recommendedName>
        <fullName evidence="5">NACHT domain-containing protein</fullName>
    </recommendedName>
</protein>
<feature type="region of interest" description="Disordered" evidence="2">
    <location>
        <begin position="717"/>
        <end position="740"/>
    </location>
</feature>
<dbReference type="PANTHER" id="PTHR47485">
    <property type="entry name" value="THYLAKOID LUMENAL 17.4 KDA PROTEIN, CHLOROPLASTIC"/>
    <property type="match status" value="1"/>
</dbReference>